<dbReference type="EMBL" id="GL832978">
    <property type="protein sequence ID" value="EGD77423.1"/>
    <property type="molecule type" value="Genomic_DNA"/>
</dbReference>
<evidence type="ECO:0000256" key="1">
    <source>
        <dbReference type="SAM" id="MobiDB-lite"/>
    </source>
</evidence>
<sequence>MHMSLALTKSVEEAHEAVEPTTMTMTSDGGPCIPSPSNRPSKQPSERANGHGVARGCLFSPFPPSTTPAATADGWLHLDERALCLWAISTCSSSSSLITSSSGCCHGCGEGVMCVDVPLPRMTMMMMMVDGGRSVPKPS</sequence>
<dbReference type="InParanoid" id="F2UJX4"/>
<name>F2UJX4_SALR5</name>
<dbReference type="KEGG" id="sre:PTSG_12747"/>
<reference evidence="2" key="1">
    <citation type="submission" date="2009-08" db="EMBL/GenBank/DDBJ databases">
        <title>Annotation of Salpingoeca rosetta.</title>
        <authorList>
            <consortium name="The Broad Institute Genome Sequencing Platform"/>
            <person name="Russ C."/>
            <person name="Cuomo C."/>
            <person name="Burger G."/>
            <person name="Gray M.W."/>
            <person name="Holland P.W.H."/>
            <person name="King N."/>
            <person name="Lang F.B.F."/>
            <person name="Roger A.J."/>
            <person name="Ruiz-Trillo I."/>
            <person name="Young S.K."/>
            <person name="Zeng Q."/>
            <person name="Gargeya S."/>
            <person name="Alvarado L."/>
            <person name="Berlin A."/>
            <person name="Chapman S.B."/>
            <person name="Chen Z."/>
            <person name="Freedman E."/>
            <person name="Gellesch M."/>
            <person name="Goldberg J."/>
            <person name="Griggs A."/>
            <person name="Gujja S."/>
            <person name="Heilman E."/>
            <person name="Heiman D."/>
            <person name="Howarth C."/>
            <person name="Mehta T."/>
            <person name="Neiman D."/>
            <person name="Pearson M."/>
            <person name="Roberts A."/>
            <person name="Saif S."/>
            <person name="Shea T."/>
            <person name="Shenoy N."/>
            <person name="Sisk P."/>
            <person name="Stolte C."/>
            <person name="Sykes S."/>
            <person name="White J."/>
            <person name="Yandava C."/>
            <person name="Haas B."/>
            <person name="Nusbaum C."/>
            <person name="Birren B."/>
        </authorList>
    </citation>
    <scope>NUCLEOTIDE SEQUENCE [LARGE SCALE GENOMIC DNA]</scope>
    <source>
        <strain evidence="2">ATCC 50818</strain>
    </source>
</reference>
<proteinExistence type="predicted"/>
<accession>F2UJX4</accession>
<dbReference type="GeneID" id="16071078"/>
<evidence type="ECO:0000313" key="2">
    <source>
        <dbReference type="EMBL" id="EGD77423.1"/>
    </source>
</evidence>
<dbReference type="Proteomes" id="UP000007799">
    <property type="component" value="Unassembled WGS sequence"/>
</dbReference>
<organism evidence="3">
    <name type="scientific">Salpingoeca rosetta (strain ATCC 50818 / BSB-021)</name>
    <dbReference type="NCBI Taxonomy" id="946362"/>
    <lineage>
        <taxon>Eukaryota</taxon>
        <taxon>Choanoflagellata</taxon>
        <taxon>Craspedida</taxon>
        <taxon>Salpingoecidae</taxon>
        <taxon>Salpingoeca</taxon>
    </lineage>
</organism>
<keyword evidence="3" id="KW-1185">Reference proteome</keyword>
<dbReference type="AlphaFoldDB" id="F2UJX4"/>
<protein>
    <submittedName>
        <fullName evidence="2">Uncharacterized protein</fullName>
    </submittedName>
</protein>
<evidence type="ECO:0000313" key="3">
    <source>
        <dbReference type="Proteomes" id="UP000007799"/>
    </source>
</evidence>
<feature type="region of interest" description="Disordered" evidence="1">
    <location>
        <begin position="21"/>
        <end position="53"/>
    </location>
</feature>
<gene>
    <name evidence="2" type="ORF">PTSG_12747</name>
</gene>
<dbReference type="RefSeq" id="XP_004990311.1">
    <property type="nucleotide sequence ID" value="XM_004990254.1"/>
</dbReference>